<feature type="region of interest" description="Disordered" evidence="1">
    <location>
        <begin position="55"/>
        <end position="131"/>
    </location>
</feature>
<comment type="caution">
    <text evidence="2">The sequence shown here is derived from an EMBL/GenBank/DDBJ whole genome shotgun (WGS) entry which is preliminary data.</text>
</comment>
<evidence type="ECO:0000256" key="1">
    <source>
        <dbReference type="SAM" id="MobiDB-lite"/>
    </source>
</evidence>
<accession>A0ABQ8LKE9</accession>
<keyword evidence="3" id="KW-1185">Reference proteome</keyword>
<feature type="compositionally biased region" description="Polar residues" evidence="1">
    <location>
        <begin position="56"/>
        <end position="69"/>
    </location>
</feature>
<gene>
    <name evidence="2" type="ORF">H4Q32_028244</name>
</gene>
<evidence type="ECO:0000313" key="2">
    <source>
        <dbReference type="EMBL" id="KAI2650910.1"/>
    </source>
</evidence>
<name>A0ABQ8LKE9_LABRO</name>
<dbReference type="EMBL" id="JACTAM010000022">
    <property type="protein sequence ID" value="KAI2650910.1"/>
    <property type="molecule type" value="Genomic_DNA"/>
</dbReference>
<dbReference type="Proteomes" id="UP000830375">
    <property type="component" value="Unassembled WGS sequence"/>
</dbReference>
<reference evidence="2 3" key="1">
    <citation type="submission" date="2022-01" db="EMBL/GenBank/DDBJ databases">
        <title>A high-quality chromosome-level genome assembly of rohu carp, Labeo rohita.</title>
        <authorList>
            <person name="Arick M.A. II"/>
            <person name="Hsu C.-Y."/>
            <person name="Magbanua Z."/>
            <person name="Pechanova O."/>
            <person name="Grover C."/>
            <person name="Miller E."/>
            <person name="Thrash A."/>
            <person name="Ezzel L."/>
            <person name="Alam S."/>
            <person name="Benzie J."/>
            <person name="Hamilton M."/>
            <person name="Karsi A."/>
            <person name="Lawrence M.L."/>
            <person name="Peterson D.G."/>
        </authorList>
    </citation>
    <scope>NUCLEOTIDE SEQUENCE [LARGE SCALE GENOMIC DNA]</scope>
    <source>
        <strain evidence="3">BAU-BD-2019</strain>
        <tissue evidence="2">Blood</tissue>
    </source>
</reference>
<evidence type="ECO:0000313" key="3">
    <source>
        <dbReference type="Proteomes" id="UP000830375"/>
    </source>
</evidence>
<feature type="compositionally biased region" description="Polar residues" evidence="1">
    <location>
        <begin position="79"/>
        <end position="91"/>
    </location>
</feature>
<organism evidence="2 3">
    <name type="scientific">Labeo rohita</name>
    <name type="common">Indian major carp</name>
    <name type="synonym">Cyprinus rohita</name>
    <dbReference type="NCBI Taxonomy" id="84645"/>
    <lineage>
        <taxon>Eukaryota</taxon>
        <taxon>Metazoa</taxon>
        <taxon>Chordata</taxon>
        <taxon>Craniata</taxon>
        <taxon>Vertebrata</taxon>
        <taxon>Euteleostomi</taxon>
        <taxon>Actinopterygii</taxon>
        <taxon>Neopterygii</taxon>
        <taxon>Teleostei</taxon>
        <taxon>Ostariophysi</taxon>
        <taxon>Cypriniformes</taxon>
        <taxon>Cyprinidae</taxon>
        <taxon>Labeoninae</taxon>
        <taxon>Labeonini</taxon>
        <taxon>Labeo</taxon>
    </lineage>
</organism>
<proteinExistence type="predicted"/>
<sequence>MSEIETFLKDYSLDIEDPAAPPATVQAAVQATSSGIIIPRRSTKADLLNLYASLQAGENPNSTPPSRASSRACMGRSAPYSQPEQTTTFTRSAFRPSGCSKRPSASLGHAPNAAVASHHPPPRSSERELAAHAGGELAIAFTSRHSSAPFPSLPSAFFGSAPLA</sequence>
<protein>
    <submittedName>
        <fullName evidence="2">Glycerol-3-phosphate dehydrogenase</fullName>
    </submittedName>
</protein>